<dbReference type="PANTHER" id="PTHR32322">
    <property type="entry name" value="INNER MEMBRANE TRANSPORTER"/>
    <property type="match status" value="1"/>
</dbReference>
<dbReference type="Proteomes" id="UP000279384">
    <property type="component" value="Unassembled WGS sequence"/>
</dbReference>
<dbReference type="InterPro" id="IPR000620">
    <property type="entry name" value="EamA_dom"/>
</dbReference>
<comment type="subcellular location">
    <subcellularLocation>
        <location evidence="1">Membrane</location>
        <topology evidence="1">Multi-pass membrane protein</topology>
    </subcellularLocation>
</comment>
<feature type="transmembrane region" description="Helical" evidence="6">
    <location>
        <begin position="133"/>
        <end position="149"/>
    </location>
</feature>
<comment type="caution">
    <text evidence="8">The sequence shown here is derived from an EMBL/GenBank/DDBJ whole genome shotgun (WGS) entry which is preliminary data.</text>
</comment>
<evidence type="ECO:0000313" key="9">
    <source>
        <dbReference type="Proteomes" id="UP000279384"/>
    </source>
</evidence>
<dbReference type="SUPFAM" id="SSF103481">
    <property type="entry name" value="Multidrug resistance efflux transporter EmrE"/>
    <property type="match status" value="2"/>
</dbReference>
<feature type="domain" description="EamA" evidence="7">
    <location>
        <begin position="156"/>
        <end position="289"/>
    </location>
</feature>
<feature type="transmembrane region" description="Helical" evidence="6">
    <location>
        <begin position="217"/>
        <end position="237"/>
    </location>
</feature>
<dbReference type="GO" id="GO:0016020">
    <property type="term" value="C:membrane"/>
    <property type="evidence" value="ECO:0007669"/>
    <property type="project" value="UniProtKB-SubCell"/>
</dbReference>
<feature type="transmembrane region" description="Helical" evidence="6">
    <location>
        <begin position="249"/>
        <end position="266"/>
    </location>
</feature>
<dbReference type="EMBL" id="RBID01000013">
    <property type="protein sequence ID" value="RKQ60085.1"/>
    <property type="molecule type" value="Genomic_DNA"/>
</dbReference>
<feature type="transmembrane region" description="Helical" evidence="6">
    <location>
        <begin position="46"/>
        <end position="64"/>
    </location>
</feature>
<protein>
    <submittedName>
        <fullName evidence="8">Threonine/homoserine efflux transporter RhtA</fullName>
    </submittedName>
</protein>
<organism evidence="8 9">
    <name type="scientific">Vogesella indigofera</name>
    <name type="common">Pseudomonas indigofera</name>
    <dbReference type="NCBI Taxonomy" id="45465"/>
    <lineage>
        <taxon>Bacteria</taxon>
        <taxon>Pseudomonadati</taxon>
        <taxon>Pseudomonadota</taxon>
        <taxon>Betaproteobacteria</taxon>
        <taxon>Neisseriales</taxon>
        <taxon>Chromobacteriaceae</taxon>
        <taxon>Vogesella</taxon>
    </lineage>
</organism>
<keyword evidence="3 6" id="KW-0812">Transmembrane</keyword>
<dbReference type="InterPro" id="IPR037185">
    <property type="entry name" value="EmrE-like"/>
</dbReference>
<evidence type="ECO:0000256" key="6">
    <source>
        <dbReference type="SAM" id="Phobius"/>
    </source>
</evidence>
<dbReference type="PANTHER" id="PTHR32322:SF2">
    <property type="entry name" value="EAMA DOMAIN-CONTAINING PROTEIN"/>
    <property type="match status" value="1"/>
</dbReference>
<feature type="transmembrane region" description="Helical" evidence="6">
    <location>
        <begin position="103"/>
        <end position="121"/>
    </location>
</feature>
<evidence type="ECO:0000259" key="7">
    <source>
        <dbReference type="Pfam" id="PF00892"/>
    </source>
</evidence>
<feature type="transmembrane region" description="Helical" evidence="6">
    <location>
        <begin position="185"/>
        <end position="205"/>
    </location>
</feature>
<name>A0A495BIA8_VOGIN</name>
<dbReference type="Pfam" id="PF00892">
    <property type="entry name" value="EamA"/>
    <property type="match status" value="2"/>
</dbReference>
<feature type="transmembrane region" description="Helical" evidence="6">
    <location>
        <begin position="155"/>
        <end position="173"/>
    </location>
</feature>
<dbReference type="InterPro" id="IPR050638">
    <property type="entry name" value="AA-Vitamin_Transporters"/>
</dbReference>
<reference evidence="8 9" key="1">
    <citation type="submission" date="2018-10" db="EMBL/GenBank/DDBJ databases">
        <title>Genomic Encyclopedia of Type Strains, Phase IV (KMG-IV): sequencing the most valuable type-strain genomes for metagenomic binning, comparative biology and taxonomic classification.</title>
        <authorList>
            <person name="Goeker M."/>
        </authorList>
    </citation>
    <scope>NUCLEOTIDE SEQUENCE [LARGE SCALE GENOMIC DNA]</scope>
    <source>
        <strain evidence="8 9">DSM 3303</strain>
    </source>
</reference>
<feature type="transmembrane region" description="Helical" evidence="6">
    <location>
        <begin position="12"/>
        <end position="34"/>
    </location>
</feature>
<evidence type="ECO:0000256" key="5">
    <source>
        <dbReference type="ARBA" id="ARBA00023136"/>
    </source>
</evidence>
<accession>A0A495BIA8</accession>
<keyword evidence="5 6" id="KW-0472">Membrane</keyword>
<dbReference type="RefSeq" id="WP_120810227.1">
    <property type="nucleotide sequence ID" value="NZ_RBID01000013.1"/>
</dbReference>
<evidence type="ECO:0000256" key="1">
    <source>
        <dbReference type="ARBA" id="ARBA00004141"/>
    </source>
</evidence>
<sequence length="301" mass="31167">MTASATTLSPGHSLLGPAQILLSAVAFGAMAIFAKQAYADGVSTGSLLFLRFLVAGLLLLPWVLWRRLPWPRGRSLLTLIAMGAVGYAGMSACYFNALHYASAGTVALLLYLFPVIVILLSSLLGEPLTRRRLLALLLALGGLAVTIGLEWSTSLRGLLLGLGAALIYALYILAGSRLRERGHPLAAACVVTLSAALCNGIVVSLQGLQPPASGSGVLAIALIALISTVIAITLFLAGLEKTDATQASLLSTVEPVVTVLLAAVFLHEAVTLSQLAGGALILAAVVVISRERKPAELTLTE</sequence>
<dbReference type="Gene3D" id="1.10.3730.20">
    <property type="match status" value="1"/>
</dbReference>
<evidence type="ECO:0000256" key="3">
    <source>
        <dbReference type="ARBA" id="ARBA00022692"/>
    </source>
</evidence>
<keyword evidence="4 6" id="KW-1133">Transmembrane helix</keyword>
<gene>
    <name evidence="8" type="ORF">C8E02_1429</name>
</gene>
<evidence type="ECO:0000313" key="8">
    <source>
        <dbReference type="EMBL" id="RKQ60085.1"/>
    </source>
</evidence>
<dbReference type="AlphaFoldDB" id="A0A495BIA8"/>
<feature type="transmembrane region" description="Helical" evidence="6">
    <location>
        <begin position="272"/>
        <end position="289"/>
    </location>
</feature>
<comment type="similarity">
    <text evidence="2">Belongs to the EamA transporter family.</text>
</comment>
<feature type="transmembrane region" description="Helical" evidence="6">
    <location>
        <begin position="76"/>
        <end position="97"/>
    </location>
</feature>
<feature type="domain" description="EamA" evidence="7">
    <location>
        <begin position="18"/>
        <end position="146"/>
    </location>
</feature>
<evidence type="ECO:0000256" key="2">
    <source>
        <dbReference type="ARBA" id="ARBA00007362"/>
    </source>
</evidence>
<proteinExistence type="inferred from homology"/>
<evidence type="ECO:0000256" key="4">
    <source>
        <dbReference type="ARBA" id="ARBA00022989"/>
    </source>
</evidence>